<sequence>MHAPDSAREQRKCMGSLKKKEKRRKLDVMGNSTSKKTNRRHSAATRELEKLSGPSGLYPSCPWGLKAARRLILERKLAPRYHGKDVKEGDFKLECPICFMKNSLLVLFTCIAVAFMTHPVLPREHKHVFLL</sequence>
<dbReference type="Proteomes" id="UP001163321">
    <property type="component" value="Chromosome 3"/>
</dbReference>
<accession>A0ACC0WC32</accession>
<reference evidence="1 2" key="1">
    <citation type="journal article" date="2022" name="bioRxiv">
        <title>The genome of the oomycete Peronosclerospora sorghi, a cosmopolitan pathogen of maize and sorghum, is inflated with dispersed pseudogenes.</title>
        <authorList>
            <person name="Fletcher K."/>
            <person name="Martin F."/>
            <person name="Isakeit T."/>
            <person name="Cavanaugh K."/>
            <person name="Magill C."/>
            <person name="Michelmore R."/>
        </authorList>
    </citation>
    <scope>NUCLEOTIDE SEQUENCE [LARGE SCALE GENOMIC DNA]</scope>
    <source>
        <strain evidence="1">P6</strain>
    </source>
</reference>
<gene>
    <name evidence="1" type="ORF">PsorP6_008508</name>
</gene>
<organism evidence="1 2">
    <name type="scientific">Peronosclerospora sorghi</name>
    <dbReference type="NCBI Taxonomy" id="230839"/>
    <lineage>
        <taxon>Eukaryota</taxon>
        <taxon>Sar</taxon>
        <taxon>Stramenopiles</taxon>
        <taxon>Oomycota</taxon>
        <taxon>Peronosporomycetes</taxon>
        <taxon>Peronosporales</taxon>
        <taxon>Peronosporaceae</taxon>
        <taxon>Peronosclerospora</taxon>
    </lineage>
</organism>
<evidence type="ECO:0000313" key="1">
    <source>
        <dbReference type="EMBL" id="KAI9915498.1"/>
    </source>
</evidence>
<protein>
    <submittedName>
        <fullName evidence="1">Uncharacterized protein</fullName>
    </submittedName>
</protein>
<name>A0ACC0WC32_9STRA</name>
<evidence type="ECO:0000313" key="2">
    <source>
        <dbReference type="Proteomes" id="UP001163321"/>
    </source>
</evidence>
<proteinExistence type="predicted"/>
<comment type="caution">
    <text evidence="1">The sequence shown here is derived from an EMBL/GenBank/DDBJ whole genome shotgun (WGS) entry which is preliminary data.</text>
</comment>
<keyword evidence="2" id="KW-1185">Reference proteome</keyword>
<dbReference type="EMBL" id="CM047582">
    <property type="protein sequence ID" value="KAI9915498.1"/>
    <property type="molecule type" value="Genomic_DNA"/>
</dbReference>